<protein>
    <submittedName>
        <fullName evidence="1">Uncharacterized protein</fullName>
    </submittedName>
</protein>
<evidence type="ECO:0000313" key="1">
    <source>
        <dbReference type="EMBL" id="CAB4166182.1"/>
    </source>
</evidence>
<sequence length="96" mass="11358">MLINDKNAIMLRINHYKTRKLLLMIRKALKLDRSKVSTSLGIRVNTLYNIETRPSMRTPIPKTILQGLCSLYCIDFETIYEKMNKEHEDFLRICLL</sequence>
<name>A0A6J5P552_9CAUD</name>
<accession>A0A6J5P552</accession>
<gene>
    <name evidence="1" type="ORF">UFOVP844_15</name>
</gene>
<organism evidence="1">
    <name type="scientific">uncultured Caudovirales phage</name>
    <dbReference type="NCBI Taxonomy" id="2100421"/>
    <lineage>
        <taxon>Viruses</taxon>
        <taxon>Duplodnaviria</taxon>
        <taxon>Heunggongvirae</taxon>
        <taxon>Uroviricota</taxon>
        <taxon>Caudoviricetes</taxon>
        <taxon>Peduoviridae</taxon>
        <taxon>Maltschvirus</taxon>
        <taxon>Maltschvirus maltsch</taxon>
    </lineage>
</organism>
<reference evidence="1" key="1">
    <citation type="submission" date="2020-04" db="EMBL/GenBank/DDBJ databases">
        <authorList>
            <person name="Chiriac C."/>
            <person name="Salcher M."/>
            <person name="Ghai R."/>
            <person name="Kavagutti S V."/>
        </authorList>
    </citation>
    <scope>NUCLEOTIDE SEQUENCE</scope>
</reference>
<dbReference type="EMBL" id="LR796795">
    <property type="protein sequence ID" value="CAB4166182.1"/>
    <property type="molecule type" value="Genomic_DNA"/>
</dbReference>
<proteinExistence type="predicted"/>